<evidence type="ECO:0000313" key="4">
    <source>
        <dbReference type="Proteomes" id="UP000504635"/>
    </source>
</evidence>
<sequence>MDEEDWAEKLIQTIESKPALYNRAMREHSDRNTIKQLWNEVCEVMVENWNVLLPAEKTAKGNEIQQRWRNMRTCFKRELNKQKNSDCGQKFKRRKYIYFNKLLFLLPSIEDRSVVNDINSPGSSVKEEYKTTSDSEEDVSVQHLYPITTFNQPPQKSYEESLLSILNDKKTEDIDEDKLFLLSLVPSFKKFTDDEKLEAKMEFLKVIRRITQSHQDSASSYPTNSCNDVKLE</sequence>
<dbReference type="Proteomes" id="UP000504635">
    <property type="component" value="Unplaced"/>
</dbReference>
<dbReference type="Pfam" id="PF02944">
    <property type="entry name" value="BESS"/>
    <property type="match status" value="1"/>
</dbReference>
<dbReference type="InParanoid" id="A0A6J2Y7U4"/>
<evidence type="ECO:0000259" key="3">
    <source>
        <dbReference type="PROSITE" id="PS51031"/>
    </source>
</evidence>
<keyword evidence="1" id="KW-0539">Nucleus</keyword>
<dbReference type="InterPro" id="IPR006578">
    <property type="entry name" value="MADF-dom"/>
</dbReference>
<dbReference type="PROSITE" id="PS51029">
    <property type="entry name" value="MADF"/>
    <property type="match status" value="1"/>
</dbReference>
<dbReference type="PANTHER" id="PTHR12243">
    <property type="entry name" value="MADF DOMAIN TRANSCRIPTION FACTOR"/>
    <property type="match status" value="1"/>
</dbReference>
<dbReference type="InterPro" id="IPR039353">
    <property type="entry name" value="TF_Adf1"/>
</dbReference>
<dbReference type="GO" id="GO:0005667">
    <property type="term" value="C:transcription regulator complex"/>
    <property type="evidence" value="ECO:0007669"/>
    <property type="project" value="TreeGrafter"/>
</dbReference>
<accession>A0A6J2Y7U4</accession>
<dbReference type="OrthoDB" id="8118596at2759"/>
<comment type="subcellular location">
    <subcellularLocation>
        <location evidence="1">Nucleus</location>
    </subcellularLocation>
</comment>
<keyword evidence="4" id="KW-1185">Reference proteome</keyword>
<evidence type="ECO:0000256" key="1">
    <source>
        <dbReference type="PROSITE-ProRule" id="PRU00371"/>
    </source>
</evidence>
<evidence type="ECO:0000259" key="2">
    <source>
        <dbReference type="PROSITE" id="PS51029"/>
    </source>
</evidence>
<gene>
    <name evidence="5" type="primary">LOC115884557</name>
</gene>
<dbReference type="PROSITE" id="PS51031">
    <property type="entry name" value="BESS"/>
    <property type="match status" value="1"/>
</dbReference>
<organism evidence="4 5">
    <name type="scientific">Sitophilus oryzae</name>
    <name type="common">Rice weevil</name>
    <name type="synonym">Curculio oryzae</name>
    <dbReference type="NCBI Taxonomy" id="7048"/>
    <lineage>
        <taxon>Eukaryota</taxon>
        <taxon>Metazoa</taxon>
        <taxon>Ecdysozoa</taxon>
        <taxon>Arthropoda</taxon>
        <taxon>Hexapoda</taxon>
        <taxon>Insecta</taxon>
        <taxon>Pterygota</taxon>
        <taxon>Neoptera</taxon>
        <taxon>Endopterygota</taxon>
        <taxon>Coleoptera</taxon>
        <taxon>Polyphaga</taxon>
        <taxon>Cucujiformia</taxon>
        <taxon>Curculionidae</taxon>
        <taxon>Dryophthorinae</taxon>
        <taxon>Sitophilus</taxon>
    </lineage>
</organism>
<protein>
    <submittedName>
        <fullName evidence="5">Uncharacterized protein LOC115884557</fullName>
    </submittedName>
</protein>
<dbReference type="InterPro" id="IPR004210">
    <property type="entry name" value="BESS_motif"/>
</dbReference>
<dbReference type="PANTHER" id="PTHR12243:SF69">
    <property type="entry name" value="SI:CH73-59F11.3"/>
    <property type="match status" value="1"/>
</dbReference>
<reference evidence="5" key="1">
    <citation type="submission" date="2025-08" db="UniProtKB">
        <authorList>
            <consortium name="RefSeq"/>
        </authorList>
    </citation>
    <scope>IDENTIFICATION</scope>
    <source>
        <tissue evidence="5">Gonads</tissue>
    </source>
</reference>
<feature type="domain" description="MADF" evidence="2">
    <location>
        <begin position="9"/>
        <end position="110"/>
    </location>
</feature>
<name>A0A6J2Y7U4_SITOR</name>
<feature type="domain" description="BESS" evidence="3">
    <location>
        <begin position="174"/>
        <end position="213"/>
    </location>
</feature>
<dbReference type="KEGG" id="soy:115884557"/>
<dbReference type="GO" id="GO:0005634">
    <property type="term" value="C:nucleus"/>
    <property type="evidence" value="ECO:0007669"/>
    <property type="project" value="UniProtKB-SubCell"/>
</dbReference>
<dbReference type="GO" id="GO:0003677">
    <property type="term" value="F:DNA binding"/>
    <property type="evidence" value="ECO:0007669"/>
    <property type="project" value="InterPro"/>
</dbReference>
<proteinExistence type="predicted"/>
<evidence type="ECO:0000313" key="5">
    <source>
        <dbReference type="RefSeq" id="XP_030759040.1"/>
    </source>
</evidence>
<dbReference type="GeneID" id="115884557"/>
<dbReference type="Pfam" id="PF10545">
    <property type="entry name" value="MADF_DNA_bdg"/>
    <property type="match status" value="1"/>
</dbReference>
<dbReference type="SMART" id="SM00595">
    <property type="entry name" value="MADF"/>
    <property type="match status" value="1"/>
</dbReference>
<dbReference type="RefSeq" id="XP_030759040.1">
    <property type="nucleotide sequence ID" value="XM_030903180.1"/>
</dbReference>
<dbReference type="AlphaFoldDB" id="A0A6J2Y7U4"/>
<dbReference type="GO" id="GO:0006357">
    <property type="term" value="P:regulation of transcription by RNA polymerase II"/>
    <property type="evidence" value="ECO:0007669"/>
    <property type="project" value="TreeGrafter"/>
</dbReference>